<dbReference type="InterPro" id="IPR002477">
    <property type="entry name" value="Peptidoglycan-bd-like"/>
</dbReference>
<protein>
    <submittedName>
        <fullName evidence="10">Murein L,D-transpeptidase YcbB/YkuD</fullName>
    </submittedName>
</protein>
<evidence type="ECO:0000259" key="9">
    <source>
        <dbReference type="PROSITE" id="PS52029"/>
    </source>
</evidence>
<dbReference type="InterPro" id="IPR045380">
    <property type="entry name" value="LD_TPept_scaffold_dom"/>
</dbReference>
<name>A0A1N6D9Z8_9BACT</name>
<dbReference type="PANTHER" id="PTHR41533">
    <property type="entry name" value="L,D-TRANSPEPTIDASE HI_1667-RELATED"/>
    <property type="match status" value="1"/>
</dbReference>
<feature type="active site" description="Proton donor/acceptor" evidence="7">
    <location>
        <position position="450"/>
    </location>
</feature>
<sequence>MKFPFFAFFLLLFIAHVDGLHAQSEDEVSRLIRFRMESDEPMDKIEIRMISLLTTDEIIDFYNHRAFEKAWSQNGLLTKAAYDLRLEILQSEFDGLTPEDYHLSRIESFFRTFEANKANGVPNEPGDLADFDIFLSDAFFHLARNLEIGKVDPSKFGEDWEIARKEPVFTYPVLLEQALAQNDIHGSMELLYPKFSIYKKGREVIRELVEKVKEDTLNWKKVKIDKAIRVGESNSVIPRLRERLIYWGLLEEYNFQDVRLYDSIMMDGIKDFQGTHGLDIDGIIGKKTVLAFNDSPQQQLNTAIVNMERLRWLPDTVKNAEFILVNIANFQLDYLKNLDTLFSERVIVGKKYHESPIFMADMSYIVFSPYWNIPYSITQSEIIPSVRRNPNYISEKNMEVITPSGKVVDPSTINWNSKSFPYLVRQKPGEGNSLGLVKFMFPNKHNVYIHDTNARSLFALDDRALSHGCIRVRNPQDFAKVLLADDPTWTMEGIQTAMHQTQEQVVQLNRKIPVVLVYLTFWADSKGEAHFREDIYDRDEKVLLALKRNSLDS</sequence>
<dbReference type="InterPro" id="IPR038063">
    <property type="entry name" value="Transpep_catalytic_dom"/>
</dbReference>
<proteinExistence type="inferred from homology"/>
<dbReference type="RefSeq" id="WP_074223317.1">
    <property type="nucleotide sequence ID" value="NZ_FSRC01000001.1"/>
</dbReference>
<dbReference type="AlphaFoldDB" id="A0A1N6D9Z8"/>
<keyword evidence="5 7" id="KW-0573">Peptidoglycan synthesis</keyword>
<dbReference type="InterPro" id="IPR005490">
    <property type="entry name" value="LD_TPept_cat_dom"/>
</dbReference>
<dbReference type="Pfam" id="PF01471">
    <property type="entry name" value="PG_binding_1"/>
    <property type="match status" value="1"/>
</dbReference>
<evidence type="ECO:0000256" key="6">
    <source>
        <dbReference type="ARBA" id="ARBA00023316"/>
    </source>
</evidence>
<comment type="similarity">
    <text evidence="2">Belongs to the YkuD family.</text>
</comment>
<evidence type="ECO:0000256" key="4">
    <source>
        <dbReference type="ARBA" id="ARBA00022960"/>
    </source>
</evidence>
<feature type="chain" id="PRO_5012952415" evidence="8">
    <location>
        <begin position="23"/>
        <end position="553"/>
    </location>
</feature>
<organism evidence="10 11">
    <name type="scientific">Algoriphagus halophilus</name>
    <dbReference type="NCBI Taxonomy" id="226505"/>
    <lineage>
        <taxon>Bacteria</taxon>
        <taxon>Pseudomonadati</taxon>
        <taxon>Bacteroidota</taxon>
        <taxon>Cytophagia</taxon>
        <taxon>Cytophagales</taxon>
        <taxon>Cyclobacteriaceae</taxon>
        <taxon>Algoriphagus</taxon>
    </lineage>
</organism>
<dbReference type="GO" id="GO:0004180">
    <property type="term" value="F:carboxypeptidase activity"/>
    <property type="evidence" value="ECO:0007669"/>
    <property type="project" value="UniProtKB-ARBA"/>
</dbReference>
<evidence type="ECO:0000256" key="1">
    <source>
        <dbReference type="ARBA" id="ARBA00004752"/>
    </source>
</evidence>
<evidence type="ECO:0000256" key="8">
    <source>
        <dbReference type="SAM" id="SignalP"/>
    </source>
</evidence>
<feature type="active site" description="Nucleophile" evidence="7">
    <location>
        <position position="469"/>
    </location>
</feature>
<dbReference type="InterPro" id="IPR036366">
    <property type="entry name" value="PGBDSf"/>
</dbReference>
<dbReference type="InterPro" id="IPR052905">
    <property type="entry name" value="LD-transpeptidase_YkuD-like"/>
</dbReference>
<dbReference type="InterPro" id="IPR036365">
    <property type="entry name" value="PGBD-like_sf"/>
</dbReference>
<evidence type="ECO:0000313" key="10">
    <source>
        <dbReference type="EMBL" id="SIN67622.1"/>
    </source>
</evidence>
<dbReference type="Gene3D" id="2.40.440.10">
    <property type="entry name" value="L,D-transpeptidase catalytic domain-like"/>
    <property type="match status" value="1"/>
</dbReference>
<evidence type="ECO:0000256" key="5">
    <source>
        <dbReference type="ARBA" id="ARBA00022984"/>
    </source>
</evidence>
<feature type="signal peptide" evidence="8">
    <location>
        <begin position="1"/>
        <end position="22"/>
    </location>
</feature>
<dbReference type="STRING" id="226505.SAMN05444394_0575"/>
<dbReference type="PROSITE" id="PS52029">
    <property type="entry name" value="LD_TPASE"/>
    <property type="match status" value="1"/>
</dbReference>
<keyword evidence="6 7" id="KW-0961">Cell wall biogenesis/degradation</keyword>
<dbReference type="Gene3D" id="1.10.101.10">
    <property type="entry name" value="PGBD-like superfamily/PGBD"/>
    <property type="match status" value="1"/>
</dbReference>
<dbReference type="GO" id="GO:0016740">
    <property type="term" value="F:transferase activity"/>
    <property type="evidence" value="ECO:0007669"/>
    <property type="project" value="UniProtKB-KW"/>
</dbReference>
<keyword evidence="11" id="KW-1185">Reference proteome</keyword>
<dbReference type="SUPFAM" id="SSF47090">
    <property type="entry name" value="PGBD-like"/>
    <property type="match status" value="1"/>
</dbReference>
<dbReference type="UniPathway" id="UPA00219"/>
<feature type="domain" description="L,D-TPase catalytic" evidence="9">
    <location>
        <begin position="321"/>
        <end position="499"/>
    </location>
</feature>
<comment type="pathway">
    <text evidence="1 7">Cell wall biogenesis; peptidoglycan biosynthesis.</text>
</comment>
<dbReference type="GO" id="GO:0008360">
    <property type="term" value="P:regulation of cell shape"/>
    <property type="evidence" value="ECO:0007669"/>
    <property type="project" value="UniProtKB-UniRule"/>
</dbReference>
<dbReference type="Pfam" id="PF20142">
    <property type="entry name" value="Scaffold"/>
    <property type="match status" value="1"/>
</dbReference>
<evidence type="ECO:0000256" key="3">
    <source>
        <dbReference type="ARBA" id="ARBA00022679"/>
    </source>
</evidence>
<keyword evidence="3" id="KW-0808">Transferase</keyword>
<evidence type="ECO:0000256" key="7">
    <source>
        <dbReference type="PROSITE-ProRule" id="PRU01373"/>
    </source>
</evidence>
<accession>A0A1N6D9Z8</accession>
<dbReference type="OrthoDB" id="9778545at2"/>
<dbReference type="Pfam" id="PF03734">
    <property type="entry name" value="YkuD"/>
    <property type="match status" value="1"/>
</dbReference>
<keyword evidence="8" id="KW-0732">Signal</keyword>
<dbReference type="GO" id="GO:0009252">
    <property type="term" value="P:peptidoglycan biosynthetic process"/>
    <property type="evidence" value="ECO:0007669"/>
    <property type="project" value="UniProtKB-UniPathway"/>
</dbReference>
<dbReference type="GO" id="GO:0071555">
    <property type="term" value="P:cell wall organization"/>
    <property type="evidence" value="ECO:0007669"/>
    <property type="project" value="UniProtKB-UniRule"/>
</dbReference>
<dbReference type="PANTHER" id="PTHR41533:SF2">
    <property type="entry name" value="BLR7131 PROTEIN"/>
    <property type="match status" value="1"/>
</dbReference>
<dbReference type="SUPFAM" id="SSF141523">
    <property type="entry name" value="L,D-transpeptidase catalytic domain-like"/>
    <property type="match status" value="1"/>
</dbReference>
<dbReference type="Proteomes" id="UP000185221">
    <property type="component" value="Unassembled WGS sequence"/>
</dbReference>
<gene>
    <name evidence="10" type="ORF">SAMN05444394_0575</name>
</gene>
<evidence type="ECO:0000313" key="11">
    <source>
        <dbReference type="Proteomes" id="UP000185221"/>
    </source>
</evidence>
<keyword evidence="4 7" id="KW-0133">Cell shape</keyword>
<evidence type="ECO:0000256" key="2">
    <source>
        <dbReference type="ARBA" id="ARBA00005992"/>
    </source>
</evidence>
<dbReference type="EMBL" id="FSRC01000001">
    <property type="protein sequence ID" value="SIN67622.1"/>
    <property type="molecule type" value="Genomic_DNA"/>
</dbReference>
<dbReference type="CDD" id="cd16913">
    <property type="entry name" value="YkuD_like"/>
    <property type="match status" value="1"/>
</dbReference>
<reference evidence="11" key="1">
    <citation type="submission" date="2016-11" db="EMBL/GenBank/DDBJ databases">
        <authorList>
            <person name="Varghese N."/>
            <person name="Submissions S."/>
        </authorList>
    </citation>
    <scope>NUCLEOTIDE SEQUENCE [LARGE SCALE GENOMIC DNA]</scope>
    <source>
        <strain evidence="11">DSM 15292</strain>
    </source>
</reference>